<dbReference type="PaxDb" id="411470-RUMGNA_00252"/>
<dbReference type="Proteomes" id="UP000004410">
    <property type="component" value="Unassembled WGS sequence"/>
</dbReference>
<proteinExistence type="predicted"/>
<dbReference type="EMBL" id="AAYG02000002">
    <property type="protein sequence ID" value="EDN79484.1"/>
    <property type="molecule type" value="Genomic_DNA"/>
</dbReference>
<comment type="caution">
    <text evidence="1">The sequence shown here is derived from an EMBL/GenBank/DDBJ whole genome shotgun (WGS) entry which is preliminary data.</text>
</comment>
<reference evidence="1 2" key="1">
    <citation type="submission" date="2007-04" db="EMBL/GenBank/DDBJ databases">
        <authorList>
            <person name="Fulton L."/>
            <person name="Clifton S."/>
            <person name="Fulton B."/>
            <person name="Xu J."/>
            <person name="Minx P."/>
            <person name="Pepin K.H."/>
            <person name="Johnson M."/>
            <person name="Thiruvilangam P."/>
            <person name="Bhonagiri V."/>
            <person name="Nash W.E."/>
            <person name="Mardis E.R."/>
            <person name="Wilson R.K."/>
        </authorList>
    </citation>
    <scope>NUCLEOTIDE SEQUENCE [LARGE SCALE GENOMIC DNA]</scope>
    <source>
        <strain evidence="1 2">ATCC 29149</strain>
    </source>
</reference>
<sequence>MTVIAGELLKSAGDRSVLFLAHAVNVRTTTSRPDRSRARIAST</sequence>
<protein>
    <submittedName>
        <fullName evidence="1">Uncharacterized protein</fullName>
    </submittedName>
</protein>
<evidence type="ECO:0000313" key="1">
    <source>
        <dbReference type="EMBL" id="EDN79484.1"/>
    </source>
</evidence>
<reference evidence="1 2" key="2">
    <citation type="submission" date="2007-06" db="EMBL/GenBank/DDBJ databases">
        <title>Draft genome sequence of Ruminococcus gnavus (ATCC 29149).</title>
        <authorList>
            <person name="Sudarsanam P."/>
            <person name="Ley R."/>
            <person name="Guruge J."/>
            <person name="Turnbaugh P.J."/>
            <person name="Mahowald M."/>
            <person name="Liep D."/>
            <person name="Gordon J."/>
        </authorList>
    </citation>
    <scope>NUCLEOTIDE SEQUENCE [LARGE SCALE GENOMIC DNA]</scope>
    <source>
        <strain evidence="1 2">ATCC 29149</strain>
    </source>
</reference>
<gene>
    <name evidence="1" type="ORF">RUMGNA_00252</name>
</gene>
<name>A7AY87_MEDG7</name>
<organism evidence="1 2">
    <name type="scientific">Mediterraneibacter gnavus (strain ATCC 29149 / DSM 114966 / JCM 6515 / VPI C7-9)</name>
    <name type="common">Ruminococcus gnavus</name>
    <dbReference type="NCBI Taxonomy" id="411470"/>
    <lineage>
        <taxon>Bacteria</taxon>
        <taxon>Bacillati</taxon>
        <taxon>Bacillota</taxon>
        <taxon>Clostridia</taxon>
        <taxon>Lachnospirales</taxon>
        <taxon>Lachnospiraceae</taxon>
        <taxon>Mediterraneibacter</taxon>
    </lineage>
</organism>
<evidence type="ECO:0000313" key="2">
    <source>
        <dbReference type="Proteomes" id="UP000004410"/>
    </source>
</evidence>
<dbReference type="AlphaFoldDB" id="A7AY87"/>
<accession>A7AY87</accession>